<reference evidence="2" key="1">
    <citation type="submission" date="2017-09" db="EMBL/GenBank/DDBJ databases">
        <title>Depth-based differentiation of microbial function through sediment-hosted aquifers and enrichment of novel symbionts in the deep terrestrial subsurface.</title>
        <authorList>
            <person name="Probst A.J."/>
            <person name="Ladd B."/>
            <person name="Jarett J.K."/>
            <person name="Geller-Mcgrath D.E."/>
            <person name="Sieber C.M.K."/>
            <person name="Emerson J.B."/>
            <person name="Anantharaman K."/>
            <person name="Thomas B.C."/>
            <person name="Malmstrom R."/>
            <person name="Stieglmeier M."/>
            <person name="Klingl A."/>
            <person name="Woyke T."/>
            <person name="Ryan C.M."/>
            <person name="Banfield J.F."/>
        </authorList>
    </citation>
    <scope>NUCLEOTIDE SEQUENCE [LARGE SCALE GENOMIC DNA]</scope>
</reference>
<dbReference type="Proteomes" id="UP000229574">
    <property type="component" value="Unassembled WGS sequence"/>
</dbReference>
<dbReference type="AlphaFoldDB" id="A0A2H0WYJ4"/>
<dbReference type="EMBL" id="PEYY01000118">
    <property type="protein sequence ID" value="PIS17734.1"/>
    <property type="molecule type" value="Genomic_DNA"/>
</dbReference>
<comment type="caution">
    <text evidence="1">The sequence shown here is derived from an EMBL/GenBank/DDBJ whole genome shotgun (WGS) entry which is preliminary data.</text>
</comment>
<dbReference type="InterPro" id="IPR014717">
    <property type="entry name" value="Transl_elong_EF1B/ribsomal_bS6"/>
</dbReference>
<evidence type="ECO:0000313" key="2">
    <source>
        <dbReference type="Proteomes" id="UP000229574"/>
    </source>
</evidence>
<dbReference type="Gene3D" id="3.30.70.60">
    <property type="match status" value="1"/>
</dbReference>
<name>A0A2H0WYJ4_9BACT</name>
<gene>
    <name evidence="1" type="ORF">COT54_03050</name>
</gene>
<evidence type="ECO:0000313" key="1">
    <source>
        <dbReference type="EMBL" id="PIS17734.1"/>
    </source>
</evidence>
<sequence length="215" mass="24034">MIPLYQNMRMTGEKIKVKSNELEQLNRKVSVLAGLDTNVLQERVSVLDRALPPRKDIILYLNSISALSQELGLQFGGLSLAPGNLSEATSSGTKANEADGVQKLATEIKMTGDQDSIYSFLRTVESILPLMQIGDIKVAVQGENRYSLNVTLEMLWAQPTTIDVKGPISLFGSEENKYFEQLSQYRWFENFQIPQNNELGQKQDIFAPVEVIPQP</sequence>
<accession>A0A2H0WYJ4</accession>
<organism evidence="1 2">
    <name type="scientific">Candidatus Collierbacteria bacterium CG09_land_8_20_14_0_10_46_12</name>
    <dbReference type="NCBI Taxonomy" id="1974533"/>
    <lineage>
        <taxon>Bacteria</taxon>
        <taxon>Candidatus Collieribacteriota</taxon>
    </lineage>
</organism>
<protein>
    <submittedName>
        <fullName evidence="1">Uncharacterized protein</fullName>
    </submittedName>
</protein>
<proteinExistence type="predicted"/>